<evidence type="ECO:0000256" key="2">
    <source>
        <dbReference type="RuleBase" id="RU361163"/>
    </source>
</evidence>
<dbReference type="GeneID" id="87872369"/>
<dbReference type="Pfam" id="PF01670">
    <property type="entry name" value="Glyco_hydro_12"/>
    <property type="match status" value="1"/>
</dbReference>
<gene>
    <name evidence="4" type="ORF">B0T23DRAFT_313552</name>
</gene>
<dbReference type="SUPFAM" id="SSF49899">
    <property type="entry name" value="Concanavalin A-like lectins/glucanases"/>
    <property type="match status" value="1"/>
</dbReference>
<keyword evidence="2" id="KW-0119">Carbohydrate metabolism</keyword>
<evidence type="ECO:0000256" key="1">
    <source>
        <dbReference type="ARBA" id="ARBA00005519"/>
    </source>
</evidence>
<protein>
    <submittedName>
        <fullName evidence="4">Concanavalin A-like lectin/glucanase domain-containing protein</fullName>
    </submittedName>
</protein>
<evidence type="ECO:0000256" key="3">
    <source>
        <dbReference type="SAM" id="SignalP"/>
    </source>
</evidence>
<keyword evidence="2" id="KW-0624">Polysaccharide degradation</keyword>
<feature type="chain" id="PRO_5042469014" evidence="3">
    <location>
        <begin position="33"/>
        <end position="321"/>
    </location>
</feature>
<organism evidence="4 5">
    <name type="scientific">Neurospora hispaniola</name>
    <dbReference type="NCBI Taxonomy" id="588809"/>
    <lineage>
        <taxon>Eukaryota</taxon>
        <taxon>Fungi</taxon>
        <taxon>Dikarya</taxon>
        <taxon>Ascomycota</taxon>
        <taxon>Pezizomycotina</taxon>
        <taxon>Sordariomycetes</taxon>
        <taxon>Sordariomycetidae</taxon>
        <taxon>Sordariales</taxon>
        <taxon>Sordariaceae</taxon>
        <taxon>Neurospora</taxon>
    </lineage>
</organism>
<accession>A0AAJ0IBW5</accession>
<dbReference type="Gene3D" id="2.60.120.180">
    <property type="match status" value="1"/>
</dbReference>
<evidence type="ECO:0000313" key="5">
    <source>
        <dbReference type="Proteomes" id="UP001285908"/>
    </source>
</evidence>
<dbReference type="GO" id="GO:0000272">
    <property type="term" value="P:polysaccharide catabolic process"/>
    <property type="evidence" value="ECO:0007669"/>
    <property type="project" value="UniProtKB-KW"/>
</dbReference>
<comment type="caution">
    <text evidence="4">The sequence shown here is derived from an EMBL/GenBank/DDBJ whole genome shotgun (WGS) entry which is preliminary data.</text>
</comment>
<dbReference type="RefSeq" id="XP_062694704.1">
    <property type="nucleotide sequence ID" value="XM_062834747.1"/>
</dbReference>
<dbReference type="InterPro" id="IPR002594">
    <property type="entry name" value="GH12"/>
</dbReference>
<sequence>MAALALQPRLRLSLLARLAVLLAVGLWGQTTAGAYDATVCGQMGYTIPFNNMTFNADAWNPDVKGFQCISVQDSPPAFAATWSWSSNPEMVHSYPHVKLTAPGLPTPLSNISALVLSAQWSMGPGSKPRPARVVDHDGLTNDGTSANVAFDMFADRDVAKALNEQTAETEIMIWVGKFGHAEPLGFDANMTKTCFTQTIGDAEFVLYQGHNERGTNVFTWVASANHTTFTAEVSPLLQYLWRNSLVSAKSHLGLVSFGSEAYHSEGTVTFSASEFDMDLVTGAAPKLAVGHLCSPAASTNPPQWLFSSAFIMSATLLYLIS</sequence>
<dbReference type="GO" id="GO:0008810">
    <property type="term" value="F:cellulase activity"/>
    <property type="evidence" value="ECO:0007669"/>
    <property type="project" value="InterPro"/>
</dbReference>
<keyword evidence="3" id="KW-0732">Signal</keyword>
<dbReference type="EMBL" id="JAULSX010000003">
    <property type="protein sequence ID" value="KAK3495275.1"/>
    <property type="molecule type" value="Genomic_DNA"/>
</dbReference>
<dbReference type="PANTHER" id="PTHR34002:SF11">
    <property type="entry name" value="CONCANAVALIN A-LIKE LECTIN_GLUCANASE"/>
    <property type="match status" value="1"/>
</dbReference>
<name>A0AAJ0IBW5_9PEZI</name>
<keyword evidence="5" id="KW-1185">Reference proteome</keyword>
<comment type="similarity">
    <text evidence="1 2">Belongs to the glycosyl hydrolase 12 (cellulase H) family.</text>
</comment>
<keyword evidence="2" id="KW-0326">Glycosidase</keyword>
<proteinExistence type="inferred from homology"/>
<dbReference type="InterPro" id="IPR013319">
    <property type="entry name" value="GH11/12"/>
</dbReference>
<dbReference type="Proteomes" id="UP001285908">
    <property type="component" value="Unassembled WGS sequence"/>
</dbReference>
<dbReference type="InterPro" id="IPR013320">
    <property type="entry name" value="ConA-like_dom_sf"/>
</dbReference>
<keyword evidence="2" id="KW-0378">Hydrolase</keyword>
<dbReference type="PANTHER" id="PTHR34002">
    <property type="entry name" value="BLR1656 PROTEIN"/>
    <property type="match status" value="1"/>
</dbReference>
<dbReference type="AlphaFoldDB" id="A0AAJ0IBW5"/>
<reference evidence="4 5" key="1">
    <citation type="journal article" date="2023" name="Mol. Phylogenet. Evol.">
        <title>Genome-scale phylogeny and comparative genomics of the fungal order Sordariales.</title>
        <authorList>
            <person name="Hensen N."/>
            <person name="Bonometti L."/>
            <person name="Westerberg I."/>
            <person name="Brannstrom I.O."/>
            <person name="Guillou S."/>
            <person name="Cros-Aarteil S."/>
            <person name="Calhoun S."/>
            <person name="Haridas S."/>
            <person name="Kuo A."/>
            <person name="Mondo S."/>
            <person name="Pangilinan J."/>
            <person name="Riley R."/>
            <person name="LaButti K."/>
            <person name="Andreopoulos B."/>
            <person name="Lipzen A."/>
            <person name="Chen C."/>
            <person name="Yan M."/>
            <person name="Daum C."/>
            <person name="Ng V."/>
            <person name="Clum A."/>
            <person name="Steindorff A."/>
            <person name="Ohm R.A."/>
            <person name="Martin F."/>
            <person name="Silar P."/>
            <person name="Natvig D.O."/>
            <person name="Lalanne C."/>
            <person name="Gautier V."/>
            <person name="Ament-Velasquez S.L."/>
            <person name="Kruys A."/>
            <person name="Hutchinson M.I."/>
            <person name="Powell A.J."/>
            <person name="Barry K."/>
            <person name="Miller A.N."/>
            <person name="Grigoriev I.V."/>
            <person name="Debuchy R."/>
            <person name="Gladieux P."/>
            <person name="Hiltunen Thoren M."/>
            <person name="Johannesson H."/>
        </authorList>
    </citation>
    <scope>NUCLEOTIDE SEQUENCE [LARGE SCALE GENOMIC DNA]</scope>
    <source>
        <strain evidence="4 5">FGSC 10403</strain>
    </source>
</reference>
<feature type="signal peptide" evidence="3">
    <location>
        <begin position="1"/>
        <end position="32"/>
    </location>
</feature>
<evidence type="ECO:0000313" key="4">
    <source>
        <dbReference type="EMBL" id="KAK3495275.1"/>
    </source>
</evidence>